<name>X1TTS3_9ZZZZ</name>
<comment type="caution">
    <text evidence="2">The sequence shown here is derived from an EMBL/GenBank/DDBJ whole genome shotgun (WGS) entry which is preliminary data.</text>
</comment>
<gene>
    <name evidence="2" type="ORF">S12H4_52520</name>
</gene>
<proteinExistence type="predicted"/>
<dbReference type="AlphaFoldDB" id="X1TTS3"/>
<feature type="non-terminal residue" evidence="2">
    <location>
        <position position="1"/>
    </location>
</feature>
<protein>
    <submittedName>
        <fullName evidence="2">Uncharacterized protein</fullName>
    </submittedName>
</protein>
<dbReference type="EMBL" id="BARW01033336">
    <property type="protein sequence ID" value="GAJ08644.1"/>
    <property type="molecule type" value="Genomic_DNA"/>
</dbReference>
<organism evidence="2">
    <name type="scientific">marine sediment metagenome</name>
    <dbReference type="NCBI Taxonomy" id="412755"/>
    <lineage>
        <taxon>unclassified sequences</taxon>
        <taxon>metagenomes</taxon>
        <taxon>ecological metagenomes</taxon>
    </lineage>
</organism>
<keyword evidence="1" id="KW-0472">Membrane</keyword>
<feature type="transmembrane region" description="Helical" evidence="1">
    <location>
        <begin position="20"/>
        <end position="39"/>
    </location>
</feature>
<feature type="transmembrane region" description="Helical" evidence="1">
    <location>
        <begin position="51"/>
        <end position="75"/>
    </location>
</feature>
<reference evidence="2" key="1">
    <citation type="journal article" date="2014" name="Front. Microbiol.">
        <title>High frequency of phylogenetically diverse reductive dehalogenase-homologous genes in deep subseafloor sedimentary metagenomes.</title>
        <authorList>
            <person name="Kawai M."/>
            <person name="Futagami T."/>
            <person name="Toyoda A."/>
            <person name="Takaki Y."/>
            <person name="Nishi S."/>
            <person name="Hori S."/>
            <person name="Arai W."/>
            <person name="Tsubouchi T."/>
            <person name="Morono Y."/>
            <person name="Uchiyama I."/>
            <person name="Ito T."/>
            <person name="Fujiyama A."/>
            <person name="Inagaki F."/>
            <person name="Takami H."/>
        </authorList>
    </citation>
    <scope>NUCLEOTIDE SEQUENCE</scope>
    <source>
        <strain evidence="2">Expedition CK06-06</strain>
    </source>
</reference>
<sequence>FALDGGPYVSLPFATGLLRSGASVGTIVAFLTGWSLWAVSRLPMEVGILGWRFTLIRIASTFFFPPIAGFIAQMFSEGLK</sequence>
<accession>X1TTS3</accession>
<evidence type="ECO:0000256" key="1">
    <source>
        <dbReference type="SAM" id="Phobius"/>
    </source>
</evidence>
<keyword evidence="1" id="KW-0812">Transmembrane</keyword>
<evidence type="ECO:0000313" key="2">
    <source>
        <dbReference type="EMBL" id="GAJ08644.1"/>
    </source>
</evidence>
<keyword evidence="1" id="KW-1133">Transmembrane helix</keyword>